<sequence>MIPTLPHLTKSTNTTYGTISTVLSDSWMATLSIMTRGRGLNMRGAERVFIMYLSLLVSPVSYEQERPSQHRTHSLSHSTHAAELKPDTLYSTAQYSITGDQLTYLRNIPSYKLLLYISLKKKRKKRNSHCTVYATLWYGSALVFTFEEVRCGIDTGAVRLWWVGFGI</sequence>
<keyword evidence="2" id="KW-1185">Reference proteome</keyword>
<gene>
    <name evidence="1" type="ORF">L873DRAFT_1059340</name>
</gene>
<proteinExistence type="predicted"/>
<dbReference type="EMBL" id="ML120398">
    <property type="protein sequence ID" value="RPA98182.1"/>
    <property type="molecule type" value="Genomic_DNA"/>
</dbReference>
<reference evidence="1 2" key="1">
    <citation type="journal article" date="2018" name="Nat. Ecol. Evol.">
        <title>Pezizomycetes genomes reveal the molecular basis of ectomycorrhizal truffle lifestyle.</title>
        <authorList>
            <person name="Murat C."/>
            <person name="Payen T."/>
            <person name="Noel B."/>
            <person name="Kuo A."/>
            <person name="Morin E."/>
            <person name="Chen J."/>
            <person name="Kohler A."/>
            <person name="Krizsan K."/>
            <person name="Balestrini R."/>
            <person name="Da Silva C."/>
            <person name="Montanini B."/>
            <person name="Hainaut M."/>
            <person name="Levati E."/>
            <person name="Barry K.W."/>
            <person name="Belfiori B."/>
            <person name="Cichocki N."/>
            <person name="Clum A."/>
            <person name="Dockter R.B."/>
            <person name="Fauchery L."/>
            <person name="Guy J."/>
            <person name="Iotti M."/>
            <person name="Le Tacon F."/>
            <person name="Lindquist E.A."/>
            <person name="Lipzen A."/>
            <person name="Malagnac F."/>
            <person name="Mello A."/>
            <person name="Molinier V."/>
            <person name="Miyauchi S."/>
            <person name="Poulain J."/>
            <person name="Riccioni C."/>
            <person name="Rubini A."/>
            <person name="Sitrit Y."/>
            <person name="Splivallo R."/>
            <person name="Traeger S."/>
            <person name="Wang M."/>
            <person name="Zifcakova L."/>
            <person name="Wipf D."/>
            <person name="Zambonelli A."/>
            <person name="Paolocci F."/>
            <person name="Nowrousian M."/>
            <person name="Ottonello S."/>
            <person name="Baldrian P."/>
            <person name="Spatafora J.W."/>
            <person name="Henrissat B."/>
            <person name="Nagy L.G."/>
            <person name="Aury J.M."/>
            <person name="Wincker P."/>
            <person name="Grigoriev I.V."/>
            <person name="Bonfante P."/>
            <person name="Martin F.M."/>
        </authorList>
    </citation>
    <scope>NUCLEOTIDE SEQUENCE [LARGE SCALE GENOMIC DNA]</scope>
    <source>
        <strain evidence="1 2">120613-1</strain>
    </source>
</reference>
<organism evidence="1 2">
    <name type="scientific">Choiromyces venosus 120613-1</name>
    <dbReference type="NCBI Taxonomy" id="1336337"/>
    <lineage>
        <taxon>Eukaryota</taxon>
        <taxon>Fungi</taxon>
        <taxon>Dikarya</taxon>
        <taxon>Ascomycota</taxon>
        <taxon>Pezizomycotina</taxon>
        <taxon>Pezizomycetes</taxon>
        <taxon>Pezizales</taxon>
        <taxon>Tuberaceae</taxon>
        <taxon>Choiromyces</taxon>
    </lineage>
</organism>
<name>A0A3N4JIV0_9PEZI</name>
<evidence type="ECO:0000313" key="1">
    <source>
        <dbReference type="EMBL" id="RPA98182.1"/>
    </source>
</evidence>
<accession>A0A3N4JIV0</accession>
<dbReference type="Proteomes" id="UP000276215">
    <property type="component" value="Unassembled WGS sequence"/>
</dbReference>
<evidence type="ECO:0000313" key="2">
    <source>
        <dbReference type="Proteomes" id="UP000276215"/>
    </source>
</evidence>
<dbReference type="AlphaFoldDB" id="A0A3N4JIV0"/>
<protein>
    <submittedName>
        <fullName evidence="1">Uncharacterized protein</fullName>
    </submittedName>
</protein>